<dbReference type="EMBL" id="JADWYR010000011">
    <property type="protein sequence ID" value="MBG9378833.1"/>
    <property type="molecule type" value="Genomic_DNA"/>
</dbReference>
<accession>A0A931MEC0</accession>
<proteinExistence type="predicted"/>
<reference evidence="2" key="1">
    <citation type="submission" date="2020-11" db="EMBL/GenBank/DDBJ databases">
        <title>Bacterial whole genome sequence for Panacibacter sp. DH6.</title>
        <authorList>
            <person name="Le V."/>
            <person name="Ko S."/>
            <person name="Ahn C.-Y."/>
            <person name="Oh H.-M."/>
        </authorList>
    </citation>
    <scope>NUCLEOTIDE SEQUENCE</scope>
    <source>
        <strain evidence="2">DH6</strain>
    </source>
</reference>
<dbReference type="RefSeq" id="WP_196992938.1">
    <property type="nucleotide sequence ID" value="NZ_JADWYR010000011.1"/>
</dbReference>
<gene>
    <name evidence="2" type="ORF">I5907_21550</name>
</gene>
<name>A0A931MEC0_9BACT</name>
<sequence length="197" mass="22608">MTLIACEQTQDKSQKVSSSTIDDSTHTPTKSMSDYSPTIEKAHPTARRLMNEEFYWSPIEETAPFGNDDGADTYAGFADWRQTHKTESPKEFLMEQIDYWGYPTFDLNETNFDKLKPYLKKSDLGTRFMSGIDAAIVSIAFGQIYLEGTIDKDFKELAKTSIKRQLIPEMLNLWGDTYKTTRETQLNKMLDVLNQVD</sequence>
<evidence type="ECO:0000313" key="3">
    <source>
        <dbReference type="Proteomes" id="UP000628448"/>
    </source>
</evidence>
<protein>
    <submittedName>
        <fullName evidence="2">Uncharacterized protein</fullName>
    </submittedName>
</protein>
<keyword evidence="3" id="KW-1185">Reference proteome</keyword>
<feature type="region of interest" description="Disordered" evidence="1">
    <location>
        <begin position="1"/>
        <end position="38"/>
    </location>
</feature>
<organism evidence="2 3">
    <name type="scientific">Panacibacter microcysteis</name>
    <dbReference type="NCBI Taxonomy" id="2793269"/>
    <lineage>
        <taxon>Bacteria</taxon>
        <taxon>Pseudomonadati</taxon>
        <taxon>Bacteroidota</taxon>
        <taxon>Chitinophagia</taxon>
        <taxon>Chitinophagales</taxon>
        <taxon>Chitinophagaceae</taxon>
        <taxon>Panacibacter</taxon>
    </lineage>
</organism>
<comment type="caution">
    <text evidence="2">The sequence shown here is derived from an EMBL/GenBank/DDBJ whole genome shotgun (WGS) entry which is preliminary data.</text>
</comment>
<evidence type="ECO:0000313" key="2">
    <source>
        <dbReference type="EMBL" id="MBG9378833.1"/>
    </source>
</evidence>
<feature type="compositionally biased region" description="Polar residues" evidence="1">
    <location>
        <begin position="15"/>
        <end position="36"/>
    </location>
</feature>
<dbReference type="AlphaFoldDB" id="A0A931MEC0"/>
<evidence type="ECO:0000256" key="1">
    <source>
        <dbReference type="SAM" id="MobiDB-lite"/>
    </source>
</evidence>
<dbReference type="Proteomes" id="UP000628448">
    <property type="component" value="Unassembled WGS sequence"/>
</dbReference>